<dbReference type="InterPro" id="IPR040006">
    <property type="entry name" value="TNKS1BP1-like"/>
</dbReference>
<dbReference type="Proteomes" id="UP001356427">
    <property type="component" value="Unassembled WGS sequence"/>
</dbReference>
<feature type="compositionally biased region" description="Polar residues" evidence="1">
    <location>
        <begin position="27"/>
        <end position="45"/>
    </location>
</feature>
<organism evidence="3 4">
    <name type="scientific">Coregonus suidteri</name>
    <dbReference type="NCBI Taxonomy" id="861788"/>
    <lineage>
        <taxon>Eukaryota</taxon>
        <taxon>Metazoa</taxon>
        <taxon>Chordata</taxon>
        <taxon>Craniata</taxon>
        <taxon>Vertebrata</taxon>
        <taxon>Euteleostomi</taxon>
        <taxon>Actinopterygii</taxon>
        <taxon>Neopterygii</taxon>
        <taxon>Teleostei</taxon>
        <taxon>Protacanthopterygii</taxon>
        <taxon>Salmoniformes</taxon>
        <taxon>Salmonidae</taxon>
        <taxon>Coregoninae</taxon>
        <taxon>Coregonus</taxon>
    </lineage>
</organism>
<protein>
    <recommendedName>
        <fullName evidence="2">Tankyrase 1-binding protein C-terminal domain-containing protein</fullName>
    </recommendedName>
</protein>
<gene>
    <name evidence="3" type="ORF">J4Q44_G00163790</name>
</gene>
<feature type="region of interest" description="Disordered" evidence="1">
    <location>
        <begin position="1128"/>
        <end position="1147"/>
    </location>
</feature>
<feature type="compositionally biased region" description="Basic and acidic residues" evidence="1">
    <location>
        <begin position="1051"/>
        <end position="1061"/>
    </location>
</feature>
<feature type="region of interest" description="Disordered" evidence="1">
    <location>
        <begin position="1179"/>
        <end position="1348"/>
    </location>
</feature>
<feature type="compositionally biased region" description="Basic and acidic residues" evidence="1">
    <location>
        <begin position="1506"/>
        <end position="1515"/>
    </location>
</feature>
<feature type="region of interest" description="Disordered" evidence="1">
    <location>
        <begin position="693"/>
        <end position="761"/>
    </location>
</feature>
<dbReference type="Pfam" id="PF15327">
    <property type="entry name" value="Tankyrase_bdg_C"/>
    <property type="match status" value="1"/>
</dbReference>
<feature type="compositionally biased region" description="Basic and acidic residues" evidence="1">
    <location>
        <begin position="235"/>
        <end position="244"/>
    </location>
</feature>
<feature type="compositionally biased region" description="Basic and acidic residues" evidence="1">
    <location>
        <begin position="1710"/>
        <end position="1740"/>
    </location>
</feature>
<feature type="compositionally biased region" description="Basic and acidic residues" evidence="1">
    <location>
        <begin position="451"/>
        <end position="461"/>
    </location>
</feature>
<feature type="compositionally biased region" description="Low complexity" evidence="1">
    <location>
        <begin position="377"/>
        <end position="391"/>
    </location>
</feature>
<sequence length="1837" mass="212216">MAAQVEVQTGEVGRTGVGGRLHLSPLADSSNKSPTEGPSNTQGSLIITPEPSKTMPAPKPRLTPKPFTVEKNPTIRPILAPKPNTKPRPAPTRPTSYKPDPPSPPKPQQPNVTSKHRPVPTNPSRPAPTSYKPSPKLSTGQTTKPVAQPFKPFPLLTLGDPSKPTPSQPVRRQKPAAAGFSHSRGPKKPPSAEWSGSTKQEKERNKTASSIRAGGASMTRAKSMGFLSQIGQDEEERKGDEGPKVRVQLRPQSRGSRPRPVSAIFLPSPTQAELPTPAARWAVRRPLSADLTSKFESIGLSLHHGRPAKTDSKENTPAEPLRRREKEKGAERTTVTPPAPDSKPSALARGSEKKTEEEKEDDQDEGKGGGSIKRRISLLLDSSSSSPVVPLRVAAQRPEPHCPVQPILEADVSLGAVKQRIRKLTEDTVTPPAQTPAVRPPFKSRPLPPDLTKRFGSERSTDLSSPSPNEATDCHESDTDLQRRVEDSVFSFSDQKKVDEDIRGIQEQPTQTSSDSSAVLTEAGRWMESCPSSGAQMVRAALFENVVERHSVLLMEEDRAQSATKGCPKRSVSLNMGDGENDGSLVTATYREPVSPSSPLLVEHSFDTVQAVGERRAVSESVPSAQLEDKAMTLRSRRSVGNRPSRAEPVEERHAQVQGVLSLAQRGAPASQQEQVPRYLRVGALQKWNTAEMDRDAEVEKGRQMERERKEDEKDRQREAERRMKMDVDREKPREQEREREEVAAPKRLKMLEADEQPPKPRATYFALTGQIQEAVSYGDEETERGDMEVPFDDFSLKSGQWGSQGKVLQVRRNPSLDEAFGKSSQEEELMERKQTQERERGTAWDRQTWMEEMEIEKQKQVDLEKVRELEREKERQRERKEFEREKQTQLEMERQKPLEYARKREKEKQRDLERERQNELENERQRELERQRRQELQRESQRELESEMERERELETERQRELEREREREREIERERELESEIERERQKEQERERRCELERQKEFEKERQRQLDLERQKKLEKERTEELERFKEMERRQLFELEKQRLREKMEREEQEKMRQQAIQQEEERLRELERERQKELEKERRKELERLKEMERRQLFELEKQKQAERERKQLLELEKQRLREKMEREEQEKMRQQAIQQEEDRLRELERERQRDLERQKQRELEREKLRKLERERQRDLERQKQRELERQRQKQLDFERQELENQRERKRESERERQRVEELERIKEMERRQVFDLEKQKQNERERQRLHELGKQRLREKMEREEQEKMRPVARQQEEDRPRIMERQRRENQERGALDSLPLRPKVLDLDSVSLGDQHSRGSPHSPGVRWKQPSPWADDHYRPGILDIDSFRSQTETQPLSTREVFPVAGIQGSDPSSVARSHPHSPEREGGHRMAPKGTVGKPSTVRAPSQQELWEQRLGINEESVDRPMAGPEPPRKPANKPSLEQLLHRLEDRATAPILVPERRWSGMPSEPSFPRREPHSSGSPMEQTWFPQDSEPQGHRVEARGQRRSQGSQDLNRMRSRSVSRRSAPSESAMEGTLSRMRSRSAHRERDRQSWEQLKQSVDGEEEGRDMDTLVHETDSQYGTWETGLHTDDSLTPATPTSDSHLSQSPRKPTPLYTPEEDAHTPPSELDTPDGFSPSAQPNIQPLPFPEASTILLDSSALRSRVQLSKMRGPRSRPSRVARQTAALSVNPEGQATPTEDWRSRDSTEDKVGSSKKEDSDSEEQARGADPRSAAASSQPQRVALFPGMDPSALMAQLKKRSDSDNQTDGPAISLSQLSRSPKSPFLPRASRVLPPSGGKENGEEASPQWLRELKSKKRFSQYENDS</sequence>
<feature type="compositionally biased region" description="Basic and acidic residues" evidence="1">
    <location>
        <begin position="1179"/>
        <end position="1302"/>
    </location>
</feature>
<feature type="compositionally biased region" description="Basic and acidic residues" evidence="1">
    <location>
        <begin position="1068"/>
        <end position="1087"/>
    </location>
</feature>
<feature type="compositionally biased region" description="Basic and acidic residues" evidence="1">
    <location>
        <begin position="1128"/>
        <end position="1139"/>
    </location>
</feature>
<feature type="compositionally biased region" description="Polar residues" evidence="1">
    <location>
        <begin position="1604"/>
        <end position="1621"/>
    </location>
</feature>
<feature type="region of interest" description="Disordered" evidence="1">
    <location>
        <begin position="1051"/>
        <end position="1087"/>
    </location>
</feature>
<dbReference type="PANTHER" id="PTHR22042:SF3">
    <property type="entry name" value="RIKEN CDNA 2900026A02 GENE"/>
    <property type="match status" value="1"/>
</dbReference>
<feature type="compositionally biased region" description="Pro residues" evidence="1">
    <location>
        <begin position="99"/>
        <end position="108"/>
    </location>
</feature>
<feature type="compositionally biased region" description="Polar residues" evidence="1">
    <location>
        <begin position="1490"/>
        <end position="1505"/>
    </location>
</feature>
<evidence type="ECO:0000313" key="4">
    <source>
        <dbReference type="Proteomes" id="UP001356427"/>
    </source>
</evidence>
<dbReference type="PANTHER" id="PTHR22042">
    <property type="entry name" value="TANKYRASE 1 BINDING PROTEIN"/>
    <property type="match status" value="1"/>
</dbReference>
<feature type="compositionally biased region" description="Polar residues" evidence="1">
    <location>
        <begin position="1696"/>
        <end position="1708"/>
    </location>
</feature>
<feature type="compositionally biased region" description="Basic and acidic residues" evidence="1">
    <location>
        <begin position="472"/>
        <end position="484"/>
    </location>
</feature>
<dbReference type="InterPro" id="IPR032764">
    <property type="entry name" value="Tankyrase-bd_C"/>
</dbReference>
<evidence type="ECO:0000313" key="3">
    <source>
        <dbReference type="EMBL" id="KAK6313032.1"/>
    </source>
</evidence>
<evidence type="ECO:0000256" key="1">
    <source>
        <dbReference type="SAM" id="MobiDB-lite"/>
    </source>
</evidence>
<feature type="compositionally biased region" description="Basic and acidic residues" evidence="1">
    <location>
        <begin position="693"/>
        <end position="759"/>
    </location>
</feature>
<feature type="compositionally biased region" description="Basic and acidic residues" evidence="1">
    <location>
        <begin position="856"/>
        <end position="1012"/>
    </location>
</feature>
<feature type="compositionally biased region" description="Basic and acidic residues" evidence="1">
    <location>
        <begin position="645"/>
        <end position="655"/>
    </location>
</feature>
<feature type="compositionally biased region" description="Polar residues" evidence="1">
    <location>
        <begin position="1775"/>
        <end position="1792"/>
    </location>
</feature>
<feature type="compositionally biased region" description="Basic and acidic residues" evidence="1">
    <location>
        <begin position="1580"/>
        <end position="1589"/>
    </location>
</feature>
<dbReference type="SMART" id="SM01319">
    <property type="entry name" value="Tankyrase_bdg_C"/>
    <property type="match status" value="1"/>
</dbReference>
<proteinExistence type="predicted"/>
<name>A0AAN8LRD3_9TELE</name>
<feature type="region of interest" description="Disordered" evidence="1">
    <location>
        <begin position="1376"/>
        <end position="1837"/>
    </location>
</feature>
<comment type="caution">
    <text evidence="3">The sequence shown here is derived from an EMBL/GenBank/DDBJ whole genome shotgun (WGS) entry which is preliminary data.</text>
</comment>
<reference evidence="3 4" key="1">
    <citation type="submission" date="2021-04" db="EMBL/GenBank/DDBJ databases">
        <authorList>
            <person name="De Guttry C."/>
            <person name="Zahm M."/>
            <person name="Klopp C."/>
            <person name="Cabau C."/>
            <person name="Louis A."/>
            <person name="Berthelot C."/>
            <person name="Parey E."/>
            <person name="Roest Crollius H."/>
            <person name="Montfort J."/>
            <person name="Robinson-Rechavi M."/>
            <person name="Bucao C."/>
            <person name="Bouchez O."/>
            <person name="Gislard M."/>
            <person name="Lluch J."/>
            <person name="Milhes M."/>
            <person name="Lampietro C."/>
            <person name="Lopez Roques C."/>
            <person name="Donnadieu C."/>
            <person name="Braasch I."/>
            <person name="Desvignes T."/>
            <person name="Postlethwait J."/>
            <person name="Bobe J."/>
            <person name="Wedekind C."/>
            <person name="Guiguen Y."/>
        </authorList>
    </citation>
    <scope>NUCLEOTIDE SEQUENCE [LARGE SCALE GENOMIC DNA]</scope>
    <source>
        <strain evidence="3">Cs_M1</strain>
        <tissue evidence="3">Blood</tissue>
    </source>
</reference>
<feature type="compositionally biased region" description="Basic and acidic residues" evidence="1">
    <location>
        <begin position="831"/>
        <end position="844"/>
    </location>
</feature>
<accession>A0AAN8LRD3</accession>
<feature type="region of interest" description="Disordered" evidence="1">
    <location>
        <begin position="813"/>
        <end position="1012"/>
    </location>
</feature>
<feature type="region of interest" description="Disordered" evidence="1">
    <location>
        <begin position="1"/>
        <end position="272"/>
    </location>
</feature>
<feature type="region of interest" description="Disordered" evidence="1">
    <location>
        <begin position="633"/>
        <end position="655"/>
    </location>
</feature>
<feature type="compositionally biased region" description="Polar residues" evidence="1">
    <location>
        <begin position="136"/>
        <end position="145"/>
    </location>
</feature>
<evidence type="ECO:0000259" key="2">
    <source>
        <dbReference type="SMART" id="SM01319"/>
    </source>
</evidence>
<feature type="compositionally biased region" description="Basic and acidic residues" evidence="1">
    <location>
        <begin position="308"/>
        <end position="331"/>
    </location>
</feature>
<feature type="compositionally biased region" description="Low complexity" evidence="1">
    <location>
        <begin position="1"/>
        <end position="12"/>
    </location>
</feature>
<keyword evidence="4" id="KW-1185">Reference proteome</keyword>
<feature type="region of interest" description="Disordered" evidence="1">
    <location>
        <begin position="300"/>
        <end position="484"/>
    </location>
</feature>
<dbReference type="EMBL" id="JAGTTL010000014">
    <property type="protein sequence ID" value="KAK6313032.1"/>
    <property type="molecule type" value="Genomic_DNA"/>
</dbReference>
<feature type="domain" description="Tankyrase 1-binding protein C-terminal" evidence="2">
    <location>
        <begin position="1654"/>
        <end position="1828"/>
    </location>
</feature>